<keyword evidence="2" id="KW-1185">Reference proteome</keyword>
<dbReference type="RefSeq" id="WP_379578902.1">
    <property type="nucleotide sequence ID" value="NZ_JBHUFV010000061.1"/>
</dbReference>
<accession>A0ABW4T8J8</accession>
<reference evidence="2" key="1">
    <citation type="journal article" date="2019" name="Int. J. Syst. Evol. Microbiol.">
        <title>The Global Catalogue of Microorganisms (GCM) 10K type strain sequencing project: providing services to taxonomists for standard genome sequencing and annotation.</title>
        <authorList>
            <consortium name="The Broad Institute Genomics Platform"/>
            <consortium name="The Broad Institute Genome Sequencing Center for Infectious Disease"/>
            <person name="Wu L."/>
            <person name="Ma J."/>
        </authorList>
    </citation>
    <scope>NUCLEOTIDE SEQUENCE [LARGE SCALE GENOMIC DNA]</scope>
    <source>
        <strain evidence="2">ICMP 6774ER</strain>
    </source>
</reference>
<gene>
    <name evidence="1" type="ORF">ACFSKW_39565</name>
</gene>
<sequence>MRPPKAQGEAIAGLLAALEGNDNALLAFSNILILKVDGVPLVRELTPEQVEHLQKNPRLYGDPRLALALLDVGLASIGERASEEGPQAITP</sequence>
<evidence type="ECO:0000313" key="2">
    <source>
        <dbReference type="Proteomes" id="UP001597368"/>
    </source>
</evidence>
<comment type="caution">
    <text evidence="1">The sequence shown here is derived from an EMBL/GenBank/DDBJ whole genome shotgun (WGS) entry which is preliminary data.</text>
</comment>
<dbReference type="Proteomes" id="UP001597368">
    <property type="component" value="Unassembled WGS sequence"/>
</dbReference>
<name>A0ABW4T8J8_9ACTN</name>
<protein>
    <submittedName>
        <fullName evidence="1">Uncharacterized protein</fullName>
    </submittedName>
</protein>
<proteinExistence type="predicted"/>
<organism evidence="1 2">
    <name type="scientific">Nonomuraea mangrovi</name>
    <dbReference type="NCBI Taxonomy" id="2316207"/>
    <lineage>
        <taxon>Bacteria</taxon>
        <taxon>Bacillati</taxon>
        <taxon>Actinomycetota</taxon>
        <taxon>Actinomycetes</taxon>
        <taxon>Streptosporangiales</taxon>
        <taxon>Streptosporangiaceae</taxon>
        <taxon>Nonomuraea</taxon>
    </lineage>
</organism>
<evidence type="ECO:0000313" key="1">
    <source>
        <dbReference type="EMBL" id="MFD1937584.1"/>
    </source>
</evidence>
<dbReference type="EMBL" id="JBHUFV010000061">
    <property type="protein sequence ID" value="MFD1937584.1"/>
    <property type="molecule type" value="Genomic_DNA"/>
</dbReference>